<dbReference type="PANTHER" id="PTHR43280:SF2">
    <property type="entry name" value="HTH-TYPE TRANSCRIPTIONAL REGULATOR EXSA"/>
    <property type="match status" value="1"/>
</dbReference>
<keyword evidence="3" id="KW-0804">Transcription</keyword>
<dbReference type="GO" id="GO:0043565">
    <property type="term" value="F:sequence-specific DNA binding"/>
    <property type="evidence" value="ECO:0007669"/>
    <property type="project" value="InterPro"/>
</dbReference>
<dbReference type="EMBL" id="CYXO01000011">
    <property type="protein sequence ID" value="CUN10712.1"/>
    <property type="molecule type" value="Genomic_DNA"/>
</dbReference>
<gene>
    <name evidence="5" type="primary">ypdC_2</name>
    <name evidence="5" type="ORF">ERS852573_01961</name>
</gene>
<dbReference type="Pfam" id="PF12833">
    <property type="entry name" value="HTH_18"/>
    <property type="match status" value="1"/>
</dbReference>
<reference evidence="5 6" key="1">
    <citation type="submission" date="2015-09" db="EMBL/GenBank/DDBJ databases">
        <authorList>
            <consortium name="Pathogen Informatics"/>
        </authorList>
    </citation>
    <scope>NUCLEOTIDE SEQUENCE [LARGE SCALE GENOMIC DNA]</scope>
    <source>
        <strain evidence="5 6">2789STDY5834961</strain>
    </source>
</reference>
<accession>A0A173U6M7</accession>
<evidence type="ECO:0000256" key="2">
    <source>
        <dbReference type="ARBA" id="ARBA00023125"/>
    </source>
</evidence>
<evidence type="ECO:0000259" key="4">
    <source>
        <dbReference type="PROSITE" id="PS01124"/>
    </source>
</evidence>
<feature type="domain" description="HTH araC/xylS-type" evidence="4">
    <location>
        <begin position="57"/>
        <end position="155"/>
    </location>
</feature>
<proteinExistence type="predicted"/>
<dbReference type="PROSITE" id="PS01124">
    <property type="entry name" value="HTH_ARAC_FAMILY_2"/>
    <property type="match status" value="1"/>
</dbReference>
<dbReference type="InterPro" id="IPR018060">
    <property type="entry name" value="HTH_AraC"/>
</dbReference>
<keyword evidence="1" id="KW-0805">Transcription regulation</keyword>
<dbReference type="SUPFAM" id="SSF46689">
    <property type="entry name" value="Homeodomain-like"/>
    <property type="match status" value="2"/>
</dbReference>
<evidence type="ECO:0000256" key="1">
    <source>
        <dbReference type="ARBA" id="ARBA00023015"/>
    </source>
</evidence>
<dbReference type="Proteomes" id="UP000095597">
    <property type="component" value="Unassembled WGS sequence"/>
</dbReference>
<sequence>MGLFEEMYHVYAEKKNGYEYKVQSLYYRLLYLLVSKYRKTDLDAEKICANKKLNKLSTITDYMKQNYSKELSLESLARTFNYSPTYLSRMFRKYAQMSYKTYLDDLRLRHAYNDLVNTDLSIGMIAEKNGFAGSKAFARVFKEQYGELPSEYRKKQ</sequence>
<name>A0A173U6M7_9FIRM</name>
<protein>
    <submittedName>
        <fullName evidence="5">Uncharacterized HTH-type transcriptional regulator ypdC</fullName>
    </submittedName>
</protein>
<dbReference type="SMART" id="SM00342">
    <property type="entry name" value="HTH_ARAC"/>
    <property type="match status" value="1"/>
</dbReference>
<dbReference type="Gene3D" id="1.10.10.60">
    <property type="entry name" value="Homeodomain-like"/>
    <property type="match status" value="2"/>
</dbReference>
<organism evidence="5 6">
    <name type="scientific">Dorea longicatena</name>
    <dbReference type="NCBI Taxonomy" id="88431"/>
    <lineage>
        <taxon>Bacteria</taxon>
        <taxon>Bacillati</taxon>
        <taxon>Bacillota</taxon>
        <taxon>Clostridia</taxon>
        <taxon>Lachnospirales</taxon>
        <taxon>Lachnospiraceae</taxon>
        <taxon>Dorea</taxon>
    </lineage>
</organism>
<evidence type="ECO:0000256" key="3">
    <source>
        <dbReference type="ARBA" id="ARBA00023163"/>
    </source>
</evidence>
<dbReference type="InterPro" id="IPR009057">
    <property type="entry name" value="Homeodomain-like_sf"/>
</dbReference>
<dbReference type="AlphaFoldDB" id="A0A173U6M7"/>
<evidence type="ECO:0000313" key="5">
    <source>
        <dbReference type="EMBL" id="CUN10712.1"/>
    </source>
</evidence>
<dbReference type="PANTHER" id="PTHR43280">
    <property type="entry name" value="ARAC-FAMILY TRANSCRIPTIONAL REGULATOR"/>
    <property type="match status" value="1"/>
</dbReference>
<dbReference type="InterPro" id="IPR020449">
    <property type="entry name" value="Tscrpt_reg_AraC-type_HTH"/>
</dbReference>
<dbReference type="PRINTS" id="PR00032">
    <property type="entry name" value="HTHARAC"/>
</dbReference>
<evidence type="ECO:0000313" key="6">
    <source>
        <dbReference type="Proteomes" id="UP000095597"/>
    </source>
</evidence>
<keyword evidence="2" id="KW-0238">DNA-binding</keyword>
<dbReference type="GO" id="GO:0003700">
    <property type="term" value="F:DNA-binding transcription factor activity"/>
    <property type="evidence" value="ECO:0007669"/>
    <property type="project" value="InterPro"/>
</dbReference>